<evidence type="ECO:0000313" key="3">
    <source>
        <dbReference type="Proteomes" id="UP001595824"/>
    </source>
</evidence>
<dbReference type="InterPro" id="IPR006311">
    <property type="entry name" value="TAT_signal"/>
</dbReference>
<evidence type="ECO:0000256" key="1">
    <source>
        <dbReference type="SAM" id="SignalP"/>
    </source>
</evidence>
<feature type="chain" id="PRO_5046516916" description="Stress protein" evidence="1">
    <location>
        <begin position="30"/>
        <end position="166"/>
    </location>
</feature>
<reference evidence="3" key="1">
    <citation type="journal article" date="2019" name="Int. J. Syst. Evol. Microbiol.">
        <title>The Global Catalogue of Microorganisms (GCM) 10K type strain sequencing project: providing services to taxonomists for standard genome sequencing and annotation.</title>
        <authorList>
            <consortium name="The Broad Institute Genomics Platform"/>
            <consortium name="The Broad Institute Genome Sequencing Center for Infectious Disease"/>
            <person name="Wu L."/>
            <person name="Ma J."/>
        </authorList>
    </citation>
    <scope>NUCLEOTIDE SEQUENCE [LARGE SCALE GENOMIC DNA]</scope>
    <source>
        <strain evidence="3">PCU 347</strain>
    </source>
</reference>
<sequence>MTKNLKRAALTVVGAVAASALLLPATAQAATPAAAPARIAGQVSTMDSGWKVDIFVDAMGYIGPIIGNVLNDIRMEKDRPAFVHRQLDDTMNAYSGYNVMIINDKLDYSLDLHGVVANARVTQGSATYRVLAFQSGTVVNRGDGGWSNWGFGGWFTRNGGTVVFTS</sequence>
<protein>
    <recommendedName>
        <fullName evidence="4">Stress protein</fullName>
    </recommendedName>
</protein>
<keyword evidence="1" id="KW-0732">Signal</keyword>
<name>A0ABV8TAL6_9ACTN</name>
<feature type="signal peptide" evidence="1">
    <location>
        <begin position="1"/>
        <end position="29"/>
    </location>
</feature>
<organism evidence="2 3">
    <name type="scientific">Streptomyces andamanensis</name>
    <dbReference type="NCBI Taxonomy" id="1565035"/>
    <lineage>
        <taxon>Bacteria</taxon>
        <taxon>Bacillati</taxon>
        <taxon>Actinomycetota</taxon>
        <taxon>Actinomycetes</taxon>
        <taxon>Kitasatosporales</taxon>
        <taxon>Streptomycetaceae</taxon>
        <taxon>Streptomyces</taxon>
    </lineage>
</organism>
<proteinExistence type="predicted"/>
<keyword evidence="3" id="KW-1185">Reference proteome</keyword>
<evidence type="ECO:0008006" key="4">
    <source>
        <dbReference type="Google" id="ProtNLM"/>
    </source>
</evidence>
<gene>
    <name evidence="2" type="ORF">ACFPC0_07310</name>
</gene>
<dbReference type="Proteomes" id="UP001595824">
    <property type="component" value="Unassembled WGS sequence"/>
</dbReference>
<comment type="caution">
    <text evidence="2">The sequence shown here is derived from an EMBL/GenBank/DDBJ whole genome shotgun (WGS) entry which is preliminary data.</text>
</comment>
<dbReference type="PROSITE" id="PS51318">
    <property type="entry name" value="TAT"/>
    <property type="match status" value="1"/>
</dbReference>
<dbReference type="EMBL" id="JBHSDP010000008">
    <property type="protein sequence ID" value="MFC4327637.1"/>
    <property type="molecule type" value="Genomic_DNA"/>
</dbReference>
<accession>A0ABV8TAL6</accession>
<evidence type="ECO:0000313" key="2">
    <source>
        <dbReference type="EMBL" id="MFC4327637.1"/>
    </source>
</evidence>
<dbReference type="RefSeq" id="WP_381737502.1">
    <property type="nucleotide sequence ID" value="NZ_JBHSDP010000008.1"/>
</dbReference>